<dbReference type="PROSITE" id="PS50109">
    <property type="entry name" value="HIS_KIN"/>
    <property type="match status" value="1"/>
</dbReference>
<dbReference type="Pfam" id="PF13426">
    <property type="entry name" value="PAS_9"/>
    <property type="match status" value="1"/>
</dbReference>
<evidence type="ECO:0000259" key="9">
    <source>
        <dbReference type="PROSITE" id="PS50112"/>
    </source>
</evidence>
<dbReference type="NCBIfam" id="TIGR00229">
    <property type="entry name" value="sensory_box"/>
    <property type="match status" value="1"/>
</dbReference>
<feature type="domain" description="PAS" evidence="9">
    <location>
        <begin position="135"/>
        <end position="209"/>
    </location>
</feature>
<evidence type="ECO:0000313" key="12">
    <source>
        <dbReference type="Proteomes" id="UP000237350"/>
    </source>
</evidence>
<organism evidence="11 12">
    <name type="scientific">Alkalispirochaeta sphaeroplastigenens</name>
    <dbReference type="NCBI Taxonomy" id="1187066"/>
    <lineage>
        <taxon>Bacteria</taxon>
        <taxon>Pseudomonadati</taxon>
        <taxon>Spirochaetota</taxon>
        <taxon>Spirochaetia</taxon>
        <taxon>Spirochaetales</taxon>
        <taxon>Spirochaetaceae</taxon>
        <taxon>Alkalispirochaeta</taxon>
    </lineage>
</organism>
<feature type="domain" description="PAS" evidence="9">
    <location>
        <begin position="18"/>
        <end position="71"/>
    </location>
</feature>
<feature type="modified residue" description="4-aspartylphosphate" evidence="5">
    <location>
        <position position="745"/>
    </location>
</feature>
<dbReference type="SMART" id="SM00448">
    <property type="entry name" value="REC"/>
    <property type="match status" value="1"/>
</dbReference>
<evidence type="ECO:0000259" key="8">
    <source>
        <dbReference type="PROSITE" id="PS50110"/>
    </source>
</evidence>
<dbReference type="OrthoDB" id="6192248at2"/>
<dbReference type="InterPro" id="IPR001610">
    <property type="entry name" value="PAC"/>
</dbReference>
<accession>A0A2S4JI48</accession>
<dbReference type="SUPFAM" id="SSF55785">
    <property type="entry name" value="PYP-like sensor domain (PAS domain)"/>
    <property type="match status" value="2"/>
</dbReference>
<dbReference type="AlphaFoldDB" id="A0A2S4JI48"/>
<dbReference type="PROSITE" id="PS50110">
    <property type="entry name" value="RESPONSE_REGULATORY"/>
    <property type="match status" value="2"/>
</dbReference>
<keyword evidence="12" id="KW-1185">Reference proteome</keyword>
<dbReference type="SMART" id="SM00091">
    <property type="entry name" value="PAS"/>
    <property type="match status" value="2"/>
</dbReference>
<dbReference type="InterPro" id="IPR003594">
    <property type="entry name" value="HATPase_dom"/>
</dbReference>
<dbReference type="Gene3D" id="3.40.50.2300">
    <property type="match status" value="1"/>
</dbReference>
<dbReference type="CDD" id="cd16922">
    <property type="entry name" value="HATPase_EvgS-ArcB-TorS-like"/>
    <property type="match status" value="1"/>
</dbReference>
<dbReference type="Pfam" id="PF02518">
    <property type="entry name" value="HATPase_c"/>
    <property type="match status" value="1"/>
</dbReference>
<dbReference type="Pfam" id="PF00512">
    <property type="entry name" value="HisKA"/>
    <property type="match status" value="1"/>
</dbReference>
<evidence type="ECO:0000256" key="2">
    <source>
        <dbReference type="ARBA" id="ARBA00012438"/>
    </source>
</evidence>
<feature type="domain" description="Response regulatory" evidence="8">
    <location>
        <begin position="694"/>
        <end position="812"/>
    </location>
</feature>
<protein>
    <recommendedName>
        <fullName evidence="2">histidine kinase</fullName>
        <ecNumber evidence="2">2.7.13.3</ecNumber>
    </recommendedName>
</protein>
<dbReference type="SMART" id="SM00387">
    <property type="entry name" value="HATPase_c"/>
    <property type="match status" value="1"/>
</dbReference>
<evidence type="ECO:0000313" key="11">
    <source>
        <dbReference type="EMBL" id="POQ99183.1"/>
    </source>
</evidence>
<dbReference type="RefSeq" id="WP_103680680.1">
    <property type="nucleotide sequence ID" value="NZ_LPWH01000110.1"/>
</dbReference>
<dbReference type="InterPro" id="IPR000700">
    <property type="entry name" value="PAS-assoc_C"/>
</dbReference>
<dbReference type="InterPro" id="IPR013655">
    <property type="entry name" value="PAS_fold_3"/>
</dbReference>
<dbReference type="SUPFAM" id="SSF52172">
    <property type="entry name" value="CheY-like"/>
    <property type="match status" value="1"/>
</dbReference>
<keyword evidence="4" id="KW-0902">Two-component regulatory system</keyword>
<dbReference type="SMART" id="SM00388">
    <property type="entry name" value="HisKA"/>
    <property type="match status" value="1"/>
</dbReference>
<reference evidence="12" key="1">
    <citation type="submission" date="2015-12" db="EMBL/GenBank/DDBJ databases">
        <authorList>
            <person name="Lodha T.D."/>
            <person name="Chintalapati S."/>
            <person name="Chintalapati V.R."/>
            <person name="Sravanthi T."/>
        </authorList>
    </citation>
    <scope>NUCLEOTIDE SEQUENCE [LARGE SCALE GENOMIC DNA]</scope>
    <source>
        <strain evidence="12">JC133</strain>
    </source>
</reference>
<dbReference type="SUPFAM" id="SSF47384">
    <property type="entry name" value="Homodimeric domain of signal transducing histidine kinase"/>
    <property type="match status" value="1"/>
</dbReference>
<feature type="domain" description="PAC" evidence="10">
    <location>
        <begin position="218"/>
        <end position="270"/>
    </location>
</feature>
<dbReference type="Pfam" id="PF00072">
    <property type="entry name" value="Response_reg"/>
    <property type="match status" value="1"/>
</dbReference>
<dbReference type="PROSITE" id="PS50112">
    <property type="entry name" value="PAS"/>
    <property type="match status" value="2"/>
</dbReference>
<comment type="caution">
    <text evidence="5">Lacks conserved residue(s) required for the propagation of feature annotation.</text>
</comment>
<dbReference type="Proteomes" id="UP000237350">
    <property type="component" value="Unassembled WGS sequence"/>
</dbReference>
<dbReference type="InterPro" id="IPR001789">
    <property type="entry name" value="Sig_transdc_resp-reg_receiver"/>
</dbReference>
<dbReference type="SMART" id="SM00086">
    <property type="entry name" value="PAC"/>
    <property type="match status" value="2"/>
</dbReference>
<proteinExistence type="predicted"/>
<dbReference type="EMBL" id="LPWH01000110">
    <property type="protein sequence ID" value="POQ99183.1"/>
    <property type="molecule type" value="Genomic_DNA"/>
</dbReference>
<feature type="compositionally biased region" description="Pro residues" evidence="6">
    <location>
        <begin position="70"/>
        <end position="81"/>
    </location>
</feature>
<dbReference type="Gene3D" id="3.30.565.10">
    <property type="entry name" value="Histidine kinase-like ATPase, C-terminal domain"/>
    <property type="match status" value="1"/>
</dbReference>
<dbReference type="CDD" id="cd17546">
    <property type="entry name" value="REC_hyHK_CKI1_RcsC-like"/>
    <property type="match status" value="1"/>
</dbReference>
<dbReference type="PANTHER" id="PTHR45339">
    <property type="entry name" value="HYBRID SIGNAL TRANSDUCTION HISTIDINE KINASE J"/>
    <property type="match status" value="1"/>
</dbReference>
<dbReference type="Gene3D" id="1.10.287.130">
    <property type="match status" value="1"/>
</dbReference>
<evidence type="ECO:0000256" key="1">
    <source>
        <dbReference type="ARBA" id="ARBA00000085"/>
    </source>
</evidence>
<dbReference type="PANTHER" id="PTHR45339:SF1">
    <property type="entry name" value="HYBRID SIGNAL TRANSDUCTION HISTIDINE KINASE J"/>
    <property type="match status" value="1"/>
</dbReference>
<dbReference type="InterPro" id="IPR003661">
    <property type="entry name" value="HisK_dim/P_dom"/>
</dbReference>
<name>A0A2S4JI48_9SPIO</name>
<feature type="region of interest" description="Disordered" evidence="6">
    <location>
        <begin position="67"/>
        <end position="86"/>
    </location>
</feature>
<dbReference type="GO" id="GO:0000155">
    <property type="term" value="F:phosphorelay sensor kinase activity"/>
    <property type="evidence" value="ECO:0007669"/>
    <property type="project" value="InterPro"/>
</dbReference>
<dbReference type="InterPro" id="IPR004358">
    <property type="entry name" value="Sig_transdc_His_kin-like_C"/>
</dbReference>
<evidence type="ECO:0000259" key="7">
    <source>
        <dbReference type="PROSITE" id="PS50109"/>
    </source>
</evidence>
<dbReference type="InterPro" id="IPR036097">
    <property type="entry name" value="HisK_dim/P_sf"/>
</dbReference>
<gene>
    <name evidence="11" type="ORF">AU468_10540</name>
</gene>
<comment type="catalytic activity">
    <reaction evidence="1">
        <text>ATP + protein L-histidine = ADP + protein N-phospho-L-histidine.</text>
        <dbReference type="EC" id="2.7.13.3"/>
    </reaction>
</comment>
<feature type="region of interest" description="Disordered" evidence="6">
    <location>
        <begin position="669"/>
        <end position="690"/>
    </location>
</feature>
<feature type="domain" description="Histidine kinase" evidence="7">
    <location>
        <begin position="302"/>
        <end position="536"/>
    </location>
</feature>
<evidence type="ECO:0000256" key="4">
    <source>
        <dbReference type="ARBA" id="ARBA00023012"/>
    </source>
</evidence>
<dbReference type="Gene3D" id="3.30.450.20">
    <property type="entry name" value="PAS domain"/>
    <property type="match status" value="2"/>
</dbReference>
<feature type="compositionally biased region" description="Basic and acidic residues" evidence="6">
    <location>
        <begin position="675"/>
        <end position="690"/>
    </location>
</feature>
<dbReference type="EC" id="2.7.13.3" evidence="2"/>
<dbReference type="CDD" id="cd00130">
    <property type="entry name" value="PAS"/>
    <property type="match status" value="2"/>
</dbReference>
<dbReference type="InterPro" id="IPR000014">
    <property type="entry name" value="PAS"/>
</dbReference>
<keyword evidence="3 5" id="KW-0597">Phosphoprotein</keyword>
<dbReference type="PROSITE" id="PS50113">
    <property type="entry name" value="PAC"/>
    <property type="match status" value="1"/>
</dbReference>
<evidence type="ECO:0000256" key="3">
    <source>
        <dbReference type="ARBA" id="ARBA00022553"/>
    </source>
</evidence>
<comment type="caution">
    <text evidence="11">The sequence shown here is derived from an EMBL/GenBank/DDBJ whole genome shotgun (WGS) entry which is preliminary data.</text>
</comment>
<feature type="domain" description="Response regulatory" evidence="8">
    <location>
        <begin position="551"/>
        <end position="669"/>
    </location>
</feature>
<dbReference type="InterPro" id="IPR036890">
    <property type="entry name" value="HATPase_C_sf"/>
</dbReference>
<dbReference type="PRINTS" id="PR00344">
    <property type="entry name" value="BCTRLSENSOR"/>
</dbReference>
<dbReference type="Pfam" id="PF08447">
    <property type="entry name" value="PAS_3"/>
    <property type="match status" value="1"/>
</dbReference>
<dbReference type="InterPro" id="IPR035965">
    <property type="entry name" value="PAS-like_dom_sf"/>
</dbReference>
<sequence>MTDLLKTFAPLDPRLLCVTDASGTILEANQGWLRLLDIPPEEVRGRHYREFIFPDDRLQAEQTFRNMMEPPRPSPEDPPGNSPEDIPQRCILRLQAADGSLRFCQWRSFCKGDRYYISLEDISERYVAERHLRENEQHFLSLTENIPGAIFRTRFSGPRGLSFMSGKVQALTGYTAGELLQADPGEQALIHPEDLPRITGEREHARTRQIAHHEDHHYTTEYRILHKSGDLRWVCESGFVWYSPLGQEWFIDGLIIDITDRKRAEEKLTSYVEQTELQNLRLEMARREAEAATRAKSEFISNMSHELRTPLNGIMGFADLLADTPLGEDQLQYLGYLQNSSRSLLKIISQILEFVRLDGSLQGEETEPRPERIDTLSFFDSVTDSVLHPAQEKGLELILRIAPEVPASVVADETKALNILVHLLGNAVKFTDRGEIEISVGYTPREESALPDDEPDTVGFLHIRVRDTGAGIPEEKRRNLFTPFFQTDSSSTRKHEGLGLGLAIADRLARTVGPGISVESTQGGGSEFSFPLRCHEAGPPPALPELCHLHRAYLSDSSPAALRVLEEYLTRAGISPKIETSPDAALEYWSTPDRLGPGEPDIIFLPVATARELLQKSDFASRFGQRLVLLPPALEMTRTSLEIQENPPGGVLPKPVRLTVLGEILQKLDLPRNAPPEKDSLPDQGRDQDRKKPLVMIVENDETNLLLMQTQIDTIMPSAEILSCRTGAEAIHAVRFVEPVVILMDIAMPEMDGREATRQIRSRSRGATVPVIAVTAGIMAGQREECLQAGMNDVLAKPVDSATLRACLARWLPPDIAP</sequence>
<dbReference type="InterPro" id="IPR005467">
    <property type="entry name" value="His_kinase_dom"/>
</dbReference>
<dbReference type="InterPro" id="IPR011006">
    <property type="entry name" value="CheY-like_superfamily"/>
</dbReference>
<evidence type="ECO:0000256" key="6">
    <source>
        <dbReference type="SAM" id="MobiDB-lite"/>
    </source>
</evidence>
<dbReference type="CDD" id="cd00082">
    <property type="entry name" value="HisKA"/>
    <property type="match status" value="1"/>
</dbReference>
<evidence type="ECO:0000256" key="5">
    <source>
        <dbReference type="PROSITE-ProRule" id="PRU00169"/>
    </source>
</evidence>
<dbReference type="SUPFAM" id="SSF55874">
    <property type="entry name" value="ATPase domain of HSP90 chaperone/DNA topoisomerase II/histidine kinase"/>
    <property type="match status" value="1"/>
</dbReference>
<evidence type="ECO:0000259" key="10">
    <source>
        <dbReference type="PROSITE" id="PS50113"/>
    </source>
</evidence>